<reference evidence="1 2" key="1">
    <citation type="submission" date="2013-04" db="EMBL/GenBank/DDBJ databases">
        <title>The Genome Sequence of Parabacteroides goldsteinii DSM 19448.</title>
        <authorList>
            <consortium name="The Broad Institute Genomics Platform"/>
            <person name="Earl A."/>
            <person name="Ward D."/>
            <person name="Feldgarden M."/>
            <person name="Gevers D."/>
            <person name="Martens E."/>
            <person name="Sakamoto M."/>
            <person name="Benno Y."/>
            <person name="Song Y."/>
            <person name="Liu C."/>
            <person name="Lee J."/>
            <person name="Bolanos M."/>
            <person name="Vaisanen M.L."/>
            <person name="Finegold S.M."/>
            <person name="Walker B."/>
            <person name="Young S."/>
            <person name="Zeng Q."/>
            <person name="Gargeya S."/>
            <person name="Fitzgerald M."/>
            <person name="Haas B."/>
            <person name="Abouelleil A."/>
            <person name="Allen A.W."/>
            <person name="Alvarado L."/>
            <person name="Arachchi H.M."/>
            <person name="Berlin A.M."/>
            <person name="Chapman S.B."/>
            <person name="Gainer-Dewar J."/>
            <person name="Goldberg J."/>
            <person name="Griggs A."/>
            <person name="Gujja S."/>
            <person name="Hansen M."/>
            <person name="Howarth C."/>
            <person name="Imamovic A."/>
            <person name="Ireland A."/>
            <person name="Larimer J."/>
            <person name="McCowan C."/>
            <person name="Murphy C."/>
            <person name="Pearson M."/>
            <person name="Poon T.W."/>
            <person name="Priest M."/>
            <person name="Roberts A."/>
            <person name="Saif S."/>
            <person name="Shea T."/>
            <person name="Sisk P."/>
            <person name="Sykes S."/>
            <person name="Wortman J."/>
            <person name="Nusbaum C."/>
            <person name="Birren B."/>
        </authorList>
    </citation>
    <scope>NUCLEOTIDE SEQUENCE [LARGE SCALE GENOMIC DNA]</scope>
    <source>
        <strain evidence="1 2">DSM 19448</strain>
    </source>
</reference>
<dbReference type="STRING" id="927665.HMPREF1535_02984"/>
<accession>A0A0F5J6P8</accession>
<dbReference type="Proteomes" id="UP000033047">
    <property type="component" value="Unassembled WGS sequence"/>
</dbReference>
<comment type="caution">
    <text evidence="1">The sequence shown here is derived from an EMBL/GenBank/DDBJ whole genome shotgun (WGS) entry which is preliminary data.</text>
</comment>
<dbReference type="AlphaFoldDB" id="A0A0F5J6P8"/>
<evidence type="ECO:0000313" key="1">
    <source>
        <dbReference type="EMBL" id="KKB53443.1"/>
    </source>
</evidence>
<protein>
    <recommendedName>
        <fullName evidence="3">NVEALA family protein</fullName>
    </recommendedName>
</protein>
<evidence type="ECO:0000313" key="2">
    <source>
        <dbReference type="Proteomes" id="UP000033047"/>
    </source>
</evidence>
<dbReference type="EMBL" id="AQHV01000014">
    <property type="protein sequence ID" value="KKB53443.1"/>
    <property type="molecule type" value="Genomic_DNA"/>
</dbReference>
<organism evidence="1 2">
    <name type="scientific">Parabacteroides goldsteinii DSM 19448 = WAL 12034</name>
    <dbReference type="NCBI Taxonomy" id="927665"/>
    <lineage>
        <taxon>Bacteria</taxon>
        <taxon>Pseudomonadati</taxon>
        <taxon>Bacteroidota</taxon>
        <taxon>Bacteroidia</taxon>
        <taxon>Bacteroidales</taxon>
        <taxon>Tannerellaceae</taxon>
        <taxon>Parabacteroides</taxon>
    </lineage>
</organism>
<name>A0A0F5J6P8_9BACT</name>
<dbReference type="RefSeq" id="WP_052716718.1">
    <property type="nucleotide sequence ID" value="NZ_KQ033913.1"/>
</dbReference>
<proteinExistence type="predicted"/>
<gene>
    <name evidence="1" type="ORF">HMPREF1535_02984</name>
</gene>
<evidence type="ECO:0008006" key="3">
    <source>
        <dbReference type="Google" id="ProtNLM"/>
    </source>
</evidence>
<dbReference type="PATRIC" id="fig|927665.4.peg.3064"/>
<dbReference type="HOGENOM" id="CLU_173809_2_2_10"/>
<sequence>MKNIIKTGLVLSSLFGAWYFSHTTSQKNLINDLAFENINALAWDAENPPTENFKCYGWGEVDCYGIKVEVKYSGFSLTPESE</sequence>